<dbReference type="Pfam" id="PF02670">
    <property type="entry name" value="DXP_reductoisom"/>
    <property type="match status" value="1"/>
</dbReference>
<evidence type="ECO:0000313" key="14">
    <source>
        <dbReference type="Proteomes" id="UP001207930"/>
    </source>
</evidence>
<feature type="binding site" evidence="9">
    <location>
        <position position="157"/>
    </location>
    <ligand>
        <name>Mn(2+)</name>
        <dbReference type="ChEBI" id="CHEBI:29035"/>
    </ligand>
</feature>
<dbReference type="PIRSF" id="PIRSF006205">
    <property type="entry name" value="Dxp_reductismrs"/>
    <property type="match status" value="1"/>
</dbReference>
<feature type="binding site" evidence="9">
    <location>
        <position position="159"/>
    </location>
    <ligand>
        <name>Mn(2+)</name>
        <dbReference type="ChEBI" id="CHEBI:29035"/>
    </ligand>
</feature>
<evidence type="ECO:0000256" key="6">
    <source>
        <dbReference type="ARBA" id="ARBA00023211"/>
    </source>
</evidence>
<dbReference type="InterPro" id="IPR013512">
    <property type="entry name" value="DXP_reductoisomerase_N"/>
</dbReference>
<feature type="binding site" evidence="9">
    <location>
        <position position="21"/>
    </location>
    <ligand>
        <name>NADPH</name>
        <dbReference type="ChEBI" id="CHEBI:57783"/>
    </ligand>
</feature>
<evidence type="ECO:0000256" key="8">
    <source>
        <dbReference type="ARBA" id="ARBA00048543"/>
    </source>
</evidence>
<dbReference type="Pfam" id="PF13288">
    <property type="entry name" value="DXPR_C"/>
    <property type="match status" value="1"/>
</dbReference>
<dbReference type="Proteomes" id="UP001207930">
    <property type="component" value="Unassembled WGS sequence"/>
</dbReference>
<dbReference type="NCBIfam" id="NF009114">
    <property type="entry name" value="PRK12464.1"/>
    <property type="match status" value="1"/>
</dbReference>
<dbReference type="InterPro" id="IPR003821">
    <property type="entry name" value="DXP_reductoisomerase"/>
</dbReference>
<feature type="binding site" evidence="9">
    <location>
        <position position="132"/>
    </location>
    <ligand>
        <name>1-deoxy-D-xylulose 5-phosphate</name>
        <dbReference type="ChEBI" id="CHEBI:57792"/>
    </ligand>
</feature>
<feature type="binding site" evidence="9">
    <location>
        <position position="158"/>
    </location>
    <ligand>
        <name>1-deoxy-D-xylulose 5-phosphate</name>
        <dbReference type="ChEBI" id="CHEBI:57792"/>
    </ligand>
</feature>
<sequence>MDDALNAAPARKKVVLLGSTGSIGRSTLEVARLLPERIELVGLAANGSVDALAAQVRETGVKRVALCDTTKVAALRALVPADVTILAGPEGLAELASMEEADTVLIAIVGTAGLQPALAAIEAGKHLAVASKEILVMAGEIVTAAAEAKGVKLLPVDSEHNAIFQCLDGHRGGEKEVSRLILTASGGPFRTWPADRLADVTLAQALKHPTWEMGRKITIDSATLFNKGLEMIEARWLFGIGMERIDVVVHPQSIVHSMVEFIDGSVLAQMSKTDMCFPIQYALTWPERVAGGLQPLDFGKLAKLDFEEPRHADFPALGLARQAGLTGGTLPAVFNAANEIAVDAFIDGKIGFTDIWRVVGETMHSHHTAPASSLEAVIEADAWARRTASSFAGVAELSL</sequence>
<keyword evidence="3 9" id="KW-0479">Metal-binding</keyword>
<protein>
    <recommendedName>
        <fullName evidence="9">1-deoxy-D-xylulose 5-phosphate reductoisomerase</fullName>
        <shortName evidence="9">DXP reductoisomerase</shortName>
        <ecNumber evidence="9">1.1.1.267</ecNumber>
    </recommendedName>
    <alternativeName>
        <fullName evidence="9">1-deoxyxylulose-5-phosphate reductoisomerase</fullName>
    </alternativeName>
    <alternativeName>
        <fullName evidence="9">2-C-methyl-D-erythritol 4-phosphate synthase</fullName>
    </alternativeName>
</protein>
<evidence type="ECO:0000259" key="10">
    <source>
        <dbReference type="Pfam" id="PF02670"/>
    </source>
</evidence>
<feature type="binding site" evidence="9">
    <location>
        <position position="214"/>
    </location>
    <ligand>
        <name>NADPH</name>
        <dbReference type="ChEBI" id="CHEBI:57783"/>
    </ligand>
</feature>
<dbReference type="HAMAP" id="MF_00183">
    <property type="entry name" value="DXP_reductoisom"/>
    <property type="match status" value="1"/>
</dbReference>
<dbReference type="GO" id="GO:0030604">
    <property type="term" value="F:1-deoxy-D-xylulose-5-phosphate reductoisomerase activity"/>
    <property type="evidence" value="ECO:0007669"/>
    <property type="project" value="UniProtKB-EC"/>
</dbReference>
<dbReference type="SUPFAM" id="SSF51735">
    <property type="entry name" value="NAD(P)-binding Rossmann-fold domains"/>
    <property type="match status" value="1"/>
</dbReference>
<gene>
    <name evidence="9" type="primary">dxr</name>
    <name evidence="13" type="ORF">OKA04_15935</name>
</gene>
<keyword evidence="6 9" id="KW-0464">Manganese</keyword>
<evidence type="ECO:0000256" key="4">
    <source>
        <dbReference type="ARBA" id="ARBA00022857"/>
    </source>
</evidence>
<feature type="domain" description="1-deoxy-D-xylulose 5-phosphate reductoisomerase C-terminal" evidence="11">
    <location>
        <begin position="153"/>
        <end position="238"/>
    </location>
</feature>
<evidence type="ECO:0000259" key="12">
    <source>
        <dbReference type="Pfam" id="PF13288"/>
    </source>
</evidence>
<evidence type="ECO:0000256" key="9">
    <source>
        <dbReference type="HAMAP-Rule" id="MF_00183"/>
    </source>
</evidence>
<keyword evidence="7 9" id="KW-0414">Isoprene biosynthesis</keyword>
<dbReference type="SUPFAM" id="SSF69055">
    <property type="entry name" value="1-deoxy-D-xylulose-5-phosphate reductoisomerase, C-terminal domain"/>
    <property type="match status" value="1"/>
</dbReference>
<feature type="binding site" evidence="9">
    <location>
        <position position="208"/>
    </location>
    <ligand>
        <name>1-deoxy-D-xylulose 5-phosphate</name>
        <dbReference type="ChEBI" id="CHEBI:57792"/>
    </ligand>
</feature>
<comment type="function">
    <text evidence="9">Catalyzes the NADPH-dependent rearrangement and reduction of 1-deoxy-D-xylulose-5-phosphate (DXP) to 2-C-methyl-D-erythritol 4-phosphate (MEP).</text>
</comment>
<feature type="binding site" evidence="9">
    <location>
        <position position="23"/>
    </location>
    <ligand>
        <name>NADPH</name>
        <dbReference type="ChEBI" id="CHEBI:57783"/>
    </ligand>
</feature>
<comment type="caution">
    <text evidence="9">Lacks conserved residue(s) required for the propagation of feature annotation.</text>
</comment>
<comment type="caution">
    <text evidence="13">The sequence shown here is derived from an EMBL/GenBank/DDBJ whole genome shotgun (WGS) entry which is preliminary data.</text>
</comment>
<evidence type="ECO:0000256" key="7">
    <source>
        <dbReference type="ARBA" id="ARBA00023229"/>
    </source>
</evidence>
<keyword evidence="9" id="KW-0460">Magnesium</keyword>
<feature type="binding site" evidence="9">
    <location>
        <position position="159"/>
    </location>
    <ligand>
        <name>1-deoxy-D-xylulose 5-phosphate</name>
        <dbReference type="ChEBI" id="CHEBI:57792"/>
    </ligand>
</feature>
<dbReference type="InterPro" id="IPR013644">
    <property type="entry name" value="DXP_reductoisomerase_C"/>
</dbReference>
<feature type="binding site" evidence="9">
    <location>
        <position position="133"/>
    </location>
    <ligand>
        <name>NADPH</name>
        <dbReference type="ChEBI" id="CHEBI:57783"/>
    </ligand>
</feature>
<feature type="binding site" evidence="9">
    <location>
        <position position="221"/>
    </location>
    <ligand>
        <name>1-deoxy-D-xylulose 5-phosphate</name>
        <dbReference type="ChEBI" id="CHEBI:57792"/>
    </ligand>
</feature>
<feature type="binding site" evidence="9">
    <location>
        <position position="22"/>
    </location>
    <ligand>
        <name>NADPH</name>
        <dbReference type="ChEBI" id="CHEBI:57783"/>
    </ligand>
</feature>
<dbReference type="EMBL" id="JAPDDS010000009">
    <property type="protein sequence ID" value="MCW1886228.1"/>
    <property type="molecule type" value="Genomic_DNA"/>
</dbReference>
<feature type="binding site" evidence="9">
    <location>
        <position position="230"/>
    </location>
    <ligand>
        <name>1-deoxy-D-xylulose 5-phosphate</name>
        <dbReference type="ChEBI" id="CHEBI:57792"/>
    </ligand>
</feature>
<evidence type="ECO:0000256" key="3">
    <source>
        <dbReference type="ARBA" id="ARBA00022723"/>
    </source>
</evidence>
<feature type="binding site" evidence="9">
    <location>
        <position position="20"/>
    </location>
    <ligand>
        <name>NADPH</name>
        <dbReference type="ChEBI" id="CHEBI:57783"/>
    </ligand>
</feature>
<feature type="binding site" evidence="9">
    <location>
        <position position="185"/>
    </location>
    <ligand>
        <name>1-deoxy-D-xylulose 5-phosphate</name>
        <dbReference type="ChEBI" id="CHEBI:57792"/>
    </ligand>
</feature>
<comment type="catalytic activity">
    <reaction evidence="8">
        <text>2-C-methyl-D-erythritol 4-phosphate + NADP(+) = 1-deoxy-D-xylulose 5-phosphate + NADPH + H(+)</text>
        <dbReference type="Rhea" id="RHEA:13717"/>
        <dbReference type="ChEBI" id="CHEBI:15378"/>
        <dbReference type="ChEBI" id="CHEBI:57783"/>
        <dbReference type="ChEBI" id="CHEBI:57792"/>
        <dbReference type="ChEBI" id="CHEBI:58262"/>
        <dbReference type="ChEBI" id="CHEBI:58349"/>
        <dbReference type="EC" id="1.1.1.267"/>
    </reaction>
    <physiologicalReaction direction="right-to-left" evidence="8">
        <dbReference type="Rhea" id="RHEA:13719"/>
    </physiologicalReaction>
</comment>
<comment type="pathway">
    <text evidence="1 9">Isoprenoid biosynthesis; isopentenyl diphosphate biosynthesis via DXP pathway; isopentenyl diphosphate from 1-deoxy-D-xylulose 5-phosphate: step 1/6.</text>
</comment>
<comment type="similarity">
    <text evidence="2 9">Belongs to the DXR family.</text>
</comment>
<feature type="binding site" evidence="9">
    <location>
        <position position="227"/>
    </location>
    <ligand>
        <name>1-deoxy-D-xylulose 5-phosphate</name>
        <dbReference type="ChEBI" id="CHEBI:57792"/>
    </ligand>
</feature>
<proteinExistence type="inferred from homology"/>
<dbReference type="SUPFAM" id="SSF55347">
    <property type="entry name" value="Glyceraldehyde-3-phosphate dehydrogenase-like, C-terminal domain"/>
    <property type="match status" value="1"/>
</dbReference>
<organism evidence="13 14">
    <name type="scientific">Luteolibacter flavescens</name>
    <dbReference type="NCBI Taxonomy" id="1859460"/>
    <lineage>
        <taxon>Bacteria</taxon>
        <taxon>Pseudomonadati</taxon>
        <taxon>Verrucomicrobiota</taxon>
        <taxon>Verrucomicrobiia</taxon>
        <taxon>Verrucomicrobiales</taxon>
        <taxon>Verrucomicrobiaceae</taxon>
        <taxon>Luteolibacter</taxon>
    </lineage>
</organism>
<evidence type="ECO:0000256" key="5">
    <source>
        <dbReference type="ARBA" id="ARBA00023002"/>
    </source>
</evidence>
<accession>A0ABT3FRL2</accession>
<dbReference type="PANTHER" id="PTHR30525:SF0">
    <property type="entry name" value="1-DEOXY-D-XYLULOSE 5-PHOSPHATE REDUCTOISOMERASE, CHLOROPLASTIC"/>
    <property type="match status" value="1"/>
</dbReference>
<dbReference type="RefSeq" id="WP_264502186.1">
    <property type="nucleotide sequence ID" value="NZ_JAPDDS010000009.1"/>
</dbReference>
<reference evidence="13 14" key="1">
    <citation type="submission" date="2022-10" db="EMBL/GenBank/DDBJ databases">
        <title>Luteolibacter flavescens strain MCCC 1K03193, whole genome shotgun sequencing project.</title>
        <authorList>
            <person name="Zhao G."/>
            <person name="Shen L."/>
        </authorList>
    </citation>
    <scope>NUCLEOTIDE SEQUENCE [LARGE SCALE GENOMIC DNA]</scope>
    <source>
        <strain evidence="13 14">MCCC 1K03193</strain>
    </source>
</reference>
<evidence type="ECO:0000259" key="11">
    <source>
        <dbReference type="Pfam" id="PF08436"/>
    </source>
</evidence>
<dbReference type="InterPro" id="IPR036169">
    <property type="entry name" value="DXPR_C_sf"/>
</dbReference>
<evidence type="ECO:0000256" key="2">
    <source>
        <dbReference type="ARBA" id="ARBA00006825"/>
    </source>
</evidence>
<dbReference type="InterPro" id="IPR026877">
    <property type="entry name" value="DXPR_C"/>
</dbReference>
<feature type="binding site" evidence="9">
    <location>
        <position position="226"/>
    </location>
    <ligand>
        <name>1-deoxy-D-xylulose 5-phosphate</name>
        <dbReference type="ChEBI" id="CHEBI:57792"/>
    </ligand>
</feature>
<feature type="domain" description="1-deoxy-D-xylulose 5-phosphate reductoisomerase N-terminal" evidence="10">
    <location>
        <begin position="14"/>
        <end position="139"/>
    </location>
</feature>
<dbReference type="InterPro" id="IPR036291">
    <property type="entry name" value="NAD(P)-bd_dom_sf"/>
</dbReference>
<dbReference type="PANTHER" id="PTHR30525">
    <property type="entry name" value="1-DEOXY-D-XYLULOSE 5-PHOSPHATE REDUCTOISOMERASE"/>
    <property type="match status" value="1"/>
</dbReference>
<dbReference type="EC" id="1.1.1.267" evidence="9"/>
<comment type="cofactor">
    <cofactor evidence="9">
        <name>Mg(2+)</name>
        <dbReference type="ChEBI" id="CHEBI:18420"/>
    </cofactor>
    <cofactor evidence="9">
        <name>Mn(2+)</name>
        <dbReference type="ChEBI" id="CHEBI:29035"/>
    </cofactor>
</comment>
<dbReference type="Gene3D" id="3.40.50.720">
    <property type="entry name" value="NAD(P)-binding Rossmann-like Domain"/>
    <property type="match status" value="1"/>
</dbReference>
<feature type="binding site" evidence="9">
    <location>
        <position position="230"/>
    </location>
    <ligand>
        <name>Mn(2+)</name>
        <dbReference type="ChEBI" id="CHEBI:29035"/>
    </ligand>
</feature>
<feature type="domain" description="DXP reductoisomerase C-terminal" evidence="12">
    <location>
        <begin position="270"/>
        <end position="386"/>
    </location>
</feature>
<keyword evidence="14" id="KW-1185">Reference proteome</keyword>
<keyword evidence="4 9" id="KW-0521">NADP</keyword>
<dbReference type="Gene3D" id="1.10.1740.10">
    <property type="match status" value="1"/>
</dbReference>
<evidence type="ECO:0000313" key="13">
    <source>
        <dbReference type="EMBL" id="MCW1886228.1"/>
    </source>
</evidence>
<name>A0ABT3FRL2_9BACT</name>
<evidence type="ECO:0000256" key="1">
    <source>
        <dbReference type="ARBA" id="ARBA00005094"/>
    </source>
</evidence>
<keyword evidence="5 9" id="KW-0560">Oxidoreductase</keyword>
<dbReference type="Pfam" id="PF08436">
    <property type="entry name" value="DXP_redisom_C"/>
    <property type="match status" value="1"/>
</dbReference>
<dbReference type="NCBIfam" id="TIGR00243">
    <property type="entry name" value="Dxr"/>
    <property type="match status" value="1"/>
</dbReference>